<name>A0A514D6K4_9VIRU</name>
<protein>
    <submittedName>
        <fullName evidence="2">Uncharacterized protein</fullName>
    </submittedName>
</protein>
<accession>A0A514D6K4</accession>
<organism evidence="2">
    <name type="scientific">Leviviridae sp</name>
    <dbReference type="NCBI Taxonomy" id="2027243"/>
    <lineage>
        <taxon>Viruses</taxon>
        <taxon>Riboviria</taxon>
        <taxon>Orthornavirae</taxon>
        <taxon>Lenarviricota</taxon>
        <taxon>Leviviricetes</taxon>
        <taxon>Norzivirales</taxon>
        <taxon>Fiersviridae</taxon>
    </lineage>
</organism>
<gene>
    <name evidence="2" type="ORF">H2Rhizo33304_000004</name>
</gene>
<feature type="non-terminal residue" evidence="2">
    <location>
        <position position="1"/>
    </location>
</feature>
<evidence type="ECO:0000256" key="1">
    <source>
        <dbReference type="SAM" id="MobiDB-lite"/>
    </source>
</evidence>
<sequence length="498" mass="54747">ARGPGAVQCTVPLARSRLPGIRVWGHIEGINPRDHEGALLWLSVRRRDLPFPGWGPTVYKDLFLQGGKITPDTRRPPVDSAPRASHLQGVQTTTSENHSDWRREFITPPGDIGGDFTSQKRYVTCSSTGNVTIDTGWLPYDVGIQRRTISNGPISIPEAGSASTMPFPPYAMSSDATLNAYGATAIARSAPGKPSVNLAAALLEAYHDGLPSLIGKEAWEQRTLAAKAVKHGNPSNTLVARASKKSIKTGASEFLGHQFGWLPLVSDVSDFIRTVAHLKQLIYQYERDNGQVVRRKYRFRTERSFSETVVSTTNTGPNLGANAGGRLLVQNPSSRGWTIRSRETVVDRWFSGAFVYHLPVTFFGGLNSEFASKFQQYESMFGLELTPDVIWEIAPWSWAVDWFSNLGDVIHNAQTWAADGLVLKYGYIMEHSIVRDTYTYAGPTNILGGSTVRPAPIILTSEAKVRRRANPFGFGLSMGNLSYLQKSILAAVGLTRLR</sequence>
<evidence type="ECO:0000313" key="2">
    <source>
        <dbReference type="EMBL" id="QDH89239.1"/>
    </source>
</evidence>
<dbReference type="EMBL" id="MN034710">
    <property type="protein sequence ID" value="QDH89239.1"/>
    <property type="molecule type" value="Genomic_RNA"/>
</dbReference>
<reference evidence="2" key="1">
    <citation type="submission" date="2019-05" db="EMBL/GenBank/DDBJ databases">
        <title>Metatranscriptomic reconstruction reveals RNA viruses with the potential to shape carbon cycling in soil.</title>
        <authorList>
            <person name="Starr E.P."/>
            <person name="Nuccio E."/>
            <person name="Pett-Ridge J."/>
            <person name="Banfield J.F."/>
            <person name="Firestone M.K."/>
        </authorList>
    </citation>
    <scope>NUCLEOTIDE SEQUENCE</scope>
    <source>
        <strain evidence="2">H2_Rhizo_33_scaffold_304</strain>
    </source>
</reference>
<feature type="region of interest" description="Disordered" evidence="1">
    <location>
        <begin position="70"/>
        <end position="98"/>
    </location>
</feature>
<proteinExistence type="predicted"/>